<dbReference type="InterPro" id="IPR008984">
    <property type="entry name" value="SMAD_FHA_dom_sf"/>
</dbReference>
<dbReference type="eggNOG" id="arCOG01694">
    <property type="taxonomic scope" value="Archaea"/>
</dbReference>
<dbReference type="Gene3D" id="2.60.200.20">
    <property type="match status" value="1"/>
</dbReference>
<reference evidence="2 3" key="1">
    <citation type="journal article" date="2015" name="Genome Announc.">
        <title>Complete Genome Sequence of Methanosphaerula palustris E1-9CT, a Hydrogenotrophic Methanogen Isolated from a Minerotrophic Fen Peatland.</title>
        <authorList>
            <person name="Cadillo-Quiroz H."/>
            <person name="Browne P."/>
            <person name="Kyrpides N."/>
            <person name="Woyke T."/>
            <person name="Goodwin L."/>
            <person name="Detter C."/>
            <person name="Yavitt J.B."/>
            <person name="Zinder S.H."/>
        </authorList>
    </citation>
    <scope>NUCLEOTIDE SEQUENCE [LARGE SCALE GENOMIC DNA]</scope>
    <source>
        <strain evidence="3">ATCC BAA-1556 / DSM 19958 / E1-9c</strain>
    </source>
</reference>
<dbReference type="CDD" id="cd00060">
    <property type="entry name" value="FHA"/>
    <property type="match status" value="1"/>
</dbReference>
<gene>
    <name evidence="2" type="ordered locus">Mpal_1871</name>
</gene>
<dbReference type="KEGG" id="mpl:Mpal_1871"/>
<dbReference type="Proteomes" id="UP000002457">
    <property type="component" value="Chromosome"/>
</dbReference>
<dbReference type="HOGENOM" id="CLU_1021628_0_0_2"/>
<protein>
    <submittedName>
        <fullName evidence="2">Transcriptional regulator, ArsR family</fullName>
    </submittedName>
</protein>
<organism evidence="2 3">
    <name type="scientific">Methanosphaerula palustris (strain ATCC BAA-1556 / DSM 19958 / E1-9c)</name>
    <dbReference type="NCBI Taxonomy" id="521011"/>
    <lineage>
        <taxon>Archaea</taxon>
        <taxon>Methanobacteriati</taxon>
        <taxon>Methanobacteriota</taxon>
        <taxon>Stenosarchaea group</taxon>
        <taxon>Methanomicrobia</taxon>
        <taxon>Methanomicrobiales</taxon>
        <taxon>Methanoregulaceae</taxon>
        <taxon>Methanosphaerula</taxon>
    </lineage>
</organism>
<dbReference type="InterPro" id="IPR001845">
    <property type="entry name" value="HTH_ArsR_DNA-bd_dom"/>
</dbReference>
<dbReference type="Gene3D" id="1.10.10.10">
    <property type="entry name" value="Winged helix-like DNA-binding domain superfamily/Winged helix DNA-binding domain"/>
    <property type="match status" value="1"/>
</dbReference>
<dbReference type="InterPro" id="IPR036388">
    <property type="entry name" value="WH-like_DNA-bd_sf"/>
</dbReference>
<dbReference type="Pfam" id="PF01022">
    <property type="entry name" value="HTH_5"/>
    <property type="match status" value="1"/>
</dbReference>
<dbReference type="InterPro" id="IPR000253">
    <property type="entry name" value="FHA_dom"/>
</dbReference>
<dbReference type="AlphaFoldDB" id="B8GKN0"/>
<evidence type="ECO:0000313" key="3">
    <source>
        <dbReference type="Proteomes" id="UP000002457"/>
    </source>
</evidence>
<proteinExistence type="predicted"/>
<dbReference type="GO" id="GO:0003700">
    <property type="term" value="F:DNA-binding transcription factor activity"/>
    <property type="evidence" value="ECO:0007669"/>
    <property type="project" value="InterPro"/>
</dbReference>
<dbReference type="InterPro" id="IPR036390">
    <property type="entry name" value="WH_DNA-bd_sf"/>
</dbReference>
<dbReference type="SUPFAM" id="SSF46785">
    <property type="entry name" value="Winged helix' DNA-binding domain"/>
    <property type="match status" value="1"/>
</dbReference>
<dbReference type="PROSITE" id="PS50006">
    <property type="entry name" value="FHA_DOMAIN"/>
    <property type="match status" value="1"/>
</dbReference>
<accession>B8GKN0</accession>
<dbReference type="STRING" id="521011.Mpal_1871"/>
<evidence type="ECO:0000259" key="1">
    <source>
        <dbReference type="PROSITE" id="PS50006"/>
    </source>
</evidence>
<keyword evidence="3" id="KW-1185">Reference proteome</keyword>
<dbReference type="SUPFAM" id="SSF49879">
    <property type="entry name" value="SMAD/FHA domain"/>
    <property type="match status" value="1"/>
</dbReference>
<dbReference type="CDD" id="cd00090">
    <property type="entry name" value="HTH_ARSR"/>
    <property type="match status" value="1"/>
</dbReference>
<dbReference type="InterPro" id="IPR011991">
    <property type="entry name" value="ArsR-like_HTH"/>
</dbReference>
<sequence precursor="true">MRINIYPLTVNEDRGLVAVDRTEGTETCIVSIDTDFYEDLSQYLEVLSNSTRLRILKLIEKTPKDRRQIAAEINTSYDNTKKHLDKLVNVGLVKKEAGVGQQTSKGVHPVWEYSVVSGGLEQVIRNLGVFSTAGIQKNPDLSSRLADVRGQIADEFTGDHLYLVLLTGVDEGRVTIMEDEQLCIGRADVEVETVPGSLILPDWYRTVTRISKPHVRILMEPIGYMVEDCDSTAGTMLNGQPLTPHQRMVLHDGDLLDLANDPYGARFVVMLPKKRGADPAG</sequence>
<dbReference type="EMBL" id="CP001338">
    <property type="protein sequence ID" value="ACL17176.1"/>
    <property type="molecule type" value="Genomic_DNA"/>
</dbReference>
<feature type="domain" description="FHA" evidence="1">
    <location>
        <begin position="182"/>
        <end position="242"/>
    </location>
</feature>
<dbReference type="Pfam" id="PF00498">
    <property type="entry name" value="FHA"/>
    <property type="match status" value="1"/>
</dbReference>
<dbReference type="eggNOG" id="arCOG01685">
    <property type="taxonomic scope" value="Archaea"/>
</dbReference>
<evidence type="ECO:0000313" key="2">
    <source>
        <dbReference type="EMBL" id="ACL17176.1"/>
    </source>
</evidence>
<name>B8GKN0_METPE</name>